<name>A0A6F9DQX7_9ASCI</name>
<dbReference type="Gene3D" id="1.20.5.4880">
    <property type="match status" value="1"/>
</dbReference>
<dbReference type="PANTHER" id="PTHR14430:SF0">
    <property type="entry name" value="SEC2P DOMAIN-CONTAINING PROTEIN"/>
    <property type="match status" value="1"/>
</dbReference>
<dbReference type="GO" id="GO:0006887">
    <property type="term" value="P:exocytosis"/>
    <property type="evidence" value="ECO:0007669"/>
    <property type="project" value="TreeGrafter"/>
</dbReference>
<evidence type="ECO:0000259" key="4">
    <source>
        <dbReference type="Pfam" id="PF06428"/>
    </source>
</evidence>
<protein>
    <submittedName>
        <fullName evidence="5">Guanine nucleotide exchange factor for Rab-3A</fullName>
    </submittedName>
</protein>
<dbReference type="InterPro" id="IPR009449">
    <property type="entry name" value="Sec2_N"/>
</dbReference>
<organism evidence="5">
    <name type="scientific">Phallusia mammillata</name>
    <dbReference type="NCBI Taxonomy" id="59560"/>
    <lineage>
        <taxon>Eukaryota</taxon>
        <taxon>Metazoa</taxon>
        <taxon>Chordata</taxon>
        <taxon>Tunicata</taxon>
        <taxon>Ascidiacea</taxon>
        <taxon>Phlebobranchia</taxon>
        <taxon>Ascidiidae</taxon>
        <taxon>Phallusia</taxon>
    </lineage>
</organism>
<evidence type="ECO:0000256" key="1">
    <source>
        <dbReference type="ARBA" id="ARBA00023054"/>
    </source>
</evidence>
<reference evidence="5" key="1">
    <citation type="submission" date="2020-04" db="EMBL/GenBank/DDBJ databases">
        <authorList>
            <person name="Neveu A P."/>
        </authorList>
    </citation>
    <scope>NUCLEOTIDE SEQUENCE</scope>
    <source>
        <tissue evidence="5">Whole embryo</tissue>
    </source>
</reference>
<evidence type="ECO:0000256" key="2">
    <source>
        <dbReference type="ARBA" id="ARBA00025794"/>
    </source>
</evidence>
<gene>
    <name evidence="5" type="primary">Rab3il1</name>
</gene>
<evidence type="ECO:0000313" key="5">
    <source>
        <dbReference type="EMBL" id="CAB3265376.1"/>
    </source>
</evidence>
<dbReference type="PANTHER" id="PTHR14430">
    <property type="entry name" value="RABIN3-RELATED"/>
    <property type="match status" value="1"/>
</dbReference>
<keyword evidence="1 3" id="KW-0175">Coiled coil</keyword>
<dbReference type="EMBL" id="LR789514">
    <property type="protein sequence ID" value="CAB3265376.1"/>
    <property type="molecule type" value="mRNA"/>
</dbReference>
<dbReference type="Pfam" id="PF06428">
    <property type="entry name" value="Sec2p"/>
    <property type="match status" value="1"/>
</dbReference>
<dbReference type="AlphaFoldDB" id="A0A6F9DQX7"/>
<feature type="coiled-coil region" evidence="3">
    <location>
        <begin position="36"/>
        <end position="120"/>
    </location>
</feature>
<dbReference type="SUPFAM" id="SSF144284">
    <property type="entry name" value="Sec2 N-terminal region"/>
    <property type="match status" value="1"/>
</dbReference>
<dbReference type="GO" id="GO:0005085">
    <property type="term" value="F:guanyl-nucleotide exchange factor activity"/>
    <property type="evidence" value="ECO:0007669"/>
    <property type="project" value="InterPro"/>
</dbReference>
<evidence type="ECO:0000256" key="3">
    <source>
        <dbReference type="SAM" id="Coils"/>
    </source>
</evidence>
<comment type="similarity">
    <text evidence="2">Belongs to the SEC2 family.</text>
</comment>
<proteinExistence type="evidence at transcript level"/>
<accession>A0A6F9DQX7</accession>
<dbReference type="Pfam" id="PF25555">
    <property type="entry name" value="RAB3A-like_C"/>
    <property type="match status" value="1"/>
</dbReference>
<dbReference type="GO" id="GO:0070319">
    <property type="term" value="C:Golgi to plasma membrane transport vesicle"/>
    <property type="evidence" value="ECO:0007669"/>
    <property type="project" value="TreeGrafter"/>
</dbReference>
<feature type="domain" description="GDP/GTP exchange factor Sec2 N-terminal" evidence="4">
    <location>
        <begin position="14"/>
        <end position="117"/>
    </location>
</feature>
<sequence>MENEVEPNPKSILTLEKDKVSVENGVNSNGVDLFCATQMQLELDKLRRELRDKNAECQRLQDSHIKVEAEIEDLTASLFEEANKMVYDANVKRHRAEKQLAEAKGNIDALQTEVDALKSLVLTSTPSNPNRLSHPQLIEKKENKLMSPLRRHKRNSSLVETEKVRETDTSSCSTSIHEFAIADDQTAVNVTNMNKEIDRCLFNEIEKWHRELHNSPKKSTPDGRCNCSRGIEDTDGKTLSDCLAITQSSFMSRVYQEDIALCLMFQNDSLSQNVSKCIHNNSLSVELISNPVVLQKCQLSGLVTQCRHRLRLDESDQYFPISQSCRNRLTTVCDFLTYIRYVRQGLVKQTVEQIYWEIIRLRMEMTFARLGFFREQT</sequence>
<dbReference type="InterPro" id="IPR040351">
    <property type="entry name" value="RAB3IL/RAB3IP/Sec2"/>
</dbReference>